<protein>
    <recommendedName>
        <fullName evidence="3">Group-specific protein</fullName>
    </recommendedName>
</protein>
<organism evidence="1 2">
    <name type="scientific">Bacillus gaemokensis</name>
    <dbReference type="NCBI Taxonomy" id="574375"/>
    <lineage>
        <taxon>Bacteria</taxon>
        <taxon>Bacillati</taxon>
        <taxon>Bacillota</taxon>
        <taxon>Bacilli</taxon>
        <taxon>Bacillales</taxon>
        <taxon>Bacillaceae</taxon>
        <taxon>Bacillus</taxon>
        <taxon>Bacillus cereus group</taxon>
    </lineage>
</organism>
<sequence length="83" mass="10277">MHKEFEIEEYTAIEEQIHYYSQCLLVNHPEQIIKYLEKRLEKYMETLQYAHLYPEKVIFPIQQLVIEYSLDIARIRKYLKLNI</sequence>
<accession>A0A073KJE8</accession>
<dbReference type="EMBL" id="JOTM01000031">
    <property type="protein sequence ID" value="KEK22423.1"/>
    <property type="molecule type" value="Genomic_DNA"/>
</dbReference>
<keyword evidence="2" id="KW-1185">Reference proteome</keyword>
<reference evidence="1 2" key="1">
    <citation type="submission" date="2014-06" db="EMBL/GenBank/DDBJ databases">
        <title>Draft genome sequence of Bacillus gaemokensis JCM 15801 (MCCC 1A00707).</title>
        <authorList>
            <person name="Lai Q."/>
            <person name="Liu Y."/>
            <person name="Shao Z."/>
        </authorList>
    </citation>
    <scope>NUCLEOTIDE SEQUENCE [LARGE SCALE GENOMIC DNA]</scope>
    <source>
        <strain evidence="1 2">JCM 15801</strain>
    </source>
</reference>
<dbReference type="AlphaFoldDB" id="A0A073KJE8"/>
<gene>
    <name evidence="1" type="ORF">BAGA_19265</name>
</gene>
<dbReference type="eggNOG" id="ENOG5030DKQ">
    <property type="taxonomic scope" value="Bacteria"/>
</dbReference>
<evidence type="ECO:0008006" key="3">
    <source>
        <dbReference type="Google" id="ProtNLM"/>
    </source>
</evidence>
<evidence type="ECO:0000313" key="1">
    <source>
        <dbReference type="EMBL" id="KEK22423.1"/>
    </source>
</evidence>
<dbReference type="RefSeq" id="WP_033677448.1">
    <property type="nucleotide sequence ID" value="NZ_JOTM01000031.1"/>
</dbReference>
<comment type="caution">
    <text evidence="1">The sequence shown here is derived from an EMBL/GenBank/DDBJ whole genome shotgun (WGS) entry which is preliminary data.</text>
</comment>
<evidence type="ECO:0000313" key="2">
    <source>
        <dbReference type="Proteomes" id="UP000027778"/>
    </source>
</evidence>
<proteinExistence type="predicted"/>
<name>A0A073KJE8_9BACI</name>
<dbReference type="Proteomes" id="UP000027778">
    <property type="component" value="Unassembled WGS sequence"/>
</dbReference>
<dbReference type="OrthoDB" id="2886505at2"/>